<organism evidence="1 2">
    <name type="scientific">Fusobacterium animalis D11</name>
    <dbReference type="NCBI Taxonomy" id="556264"/>
    <lineage>
        <taxon>Bacteria</taxon>
        <taxon>Fusobacteriati</taxon>
        <taxon>Fusobacteriota</taxon>
        <taxon>Fusobacteriia</taxon>
        <taxon>Fusobacteriales</taxon>
        <taxon>Fusobacteriaceae</taxon>
        <taxon>Fusobacterium</taxon>
    </lineage>
</organism>
<reference evidence="2" key="1">
    <citation type="submission" date="2009-02" db="EMBL/GenBank/DDBJ databases">
        <title>The Genome Sequence of Shigella sp. D9.</title>
        <authorList>
            <consortium name="The Broad Institute Genome Sequencing Platform"/>
            <person name="Ward D."/>
            <person name="Young S.K."/>
            <person name="Kodira C.D."/>
            <person name="Zeng Q."/>
            <person name="Koehrsen M."/>
            <person name="Alvarado L."/>
            <person name="Berlin A."/>
            <person name="Borenstein D."/>
            <person name="Chen Z."/>
            <person name="Engels R."/>
            <person name="Freedman E."/>
            <person name="Gellesch M."/>
            <person name="Goldberg J."/>
            <person name="Griggs A."/>
            <person name="Gujja S."/>
            <person name="Heiman D."/>
            <person name="Hepburn T."/>
            <person name="Howarth C."/>
            <person name="Jen D."/>
            <person name="Larson L."/>
            <person name="Lewis B."/>
            <person name="Mehta T."/>
            <person name="Park D."/>
            <person name="Pearson M."/>
            <person name="Roberts A."/>
            <person name="Saif S."/>
            <person name="Shea T."/>
            <person name="Shenoy N."/>
            <person name="Sisk P."/>
            <person name="Stolte C."/>
            <person name="Sykes S."/>
            <person name="Walk T."/>
            <person name="White J."/>
            <person name="Yandava C."/>
            <person name="Allen-Vercoe E."/>
            <person name="Strauss J."/>
            <person name="Sibley C."/>
            <person name="White A."/>
            <person name="Ambrose C."/>
            <person name="Lander E."/>
            <person name="Nusbaum C."/>
            <person name="Galagan J."/>
            <person name="Birren B."/>
        </authorList>
    </citation>
    <scope>NUCLEOTIDE SEQUENCE [LARGE SCALE GENOMIC DNA]</scope>
    <source>
        <strain evidence="2">D11</strain>
    </source>
</reference>
<name>A0A0K9CNQ2_9FUSO</name>
<accession>A0A0K9CNQ2</accession>
<dbReference type="AlphaFoldDB" id="A0A0K9CNQ2"/>
<sequence length="34" mass="4167">MKREKTIKILYTESDEMLYDNFINILVNNFLEEV</sequence>
<evidence type="ECO:0000313" key="2">
    <source>
        <dbReference type="Proteomes" id="UP000004650"/>
    </source>
</evidence>
<proteinExistence type="predicted"/>
<gene>
    <name evidence="1" type="ORF">PSAG_04534</name>
</gene>
<dbReference type="Proteomes" id="UP000004650">
    <property type="component" value="Unassembled WGS sequence"/>
</dbReference>
<protein>
    <submittedName>
        <fullName evidence="1">Uncharacterized protein</fullName>
    </submittedName>
</protein>
<reference evidence="1 2" key="2">
    <citation type="submission" date="2013-10" db="EMBL/GenBank/DDBJ databases">
        <title>The Genome Sequence of Fusobacterium nucleatum subsp. animalis D11.</title>
        <authorList>
            <consortium name="The Broad Institute Genomics Platform"/>
            <person name="Earl A."/>
            <person name="Ward D."/>
            <person name="Feldgarden M."/>
            <person name="Gevers D."/>
            <person name="Kostic A."/>
            <person name="Garrett W."/>
            <person name="Young S.K."/>
            <person name="Zeng Q."/>
            <person name="Gargeya S."/>
            <person name="Fitzgerald M."/>
            <person name="Abouelleil A."/>
            <person name="Alvarado L."/>
            <person name="Berlin A.M."/>
            <person name="Chapman S.B."/>
            <person name="Gainer-Dewar J."/>
            <person name="Goldberg J."/>
            <person name="Gnerre S."/>
            <person name="Griggs A."/>
            <person name="Gujja S."/>
            <person name="Hansen M."/>
            <person name="Howarth C."/>
            <person name="Imamovic A."/>
            <person name="Ireland A."/>
            <person name="Larimer J."/>
            <person name="McCowan C."/>
            <person name="Murphy C."/>
            <person name="Pearson M."/>
            <person name="Poon T.W."/>
            <person name="Priest M."/>
            <person name="Roberts A."/>
            <person name="Saif S."/>
            <person name="Shea T."/>
            <person name="Sykes S."/>
            <person name="Wortman J."/>
            <person name="Nusbaum C."/>
            <person name="Birren B."/>
        </authorList>
    </citation>
    <scope>NUCLEOTIDE SEQUENCE [LARGE SCALE GENOMIC DNA]</scope>
    <source>
        <strain evidence="1 2">D11</strain>
    </source>
</reference>
<evidence type="ECO:0000313" key="1">
    <source>
        <dbReference type="EMBL" id="KMV76093.1"/>
    </source>
</evidence>
<comment type="caution">
    <text evidence="1">The sequence shown here is derived from an EMBL/GenBank/DDBJ whole genome shotgun (WGS) entry which is preliminary data.</text>
</comment>
<dbReference type="EMBL" id="ACDS02000012">
    <property type="protein sequence ID" value="KMV76093.1"/>
    <property type="molecule type" value="Genomic_DNA"/>
</dbReference>